<evidence type="ECO:0000256" key="4">
    <source>
        <dbReference type="ARBA" id="ARBA00013207"/>
    </source>
</evidence>
<protein>
    <recommendedName>
        <fullName evidence="4">candidapepsin</fullName>
        <ecNumber evidence="4">3.4.23.24</ecNumber>
    </recommendedName>
</protein>
<evidence type="ECO:0000313" key="17">
    <source>
        <dbReference type="Proteomes" id="UP000011777"/>
    </source>
</evidence>
<evidence type="ECO:0000259" key="15">
    <source>
        <dbReference type="PROSITE" id="PS51767"/>
    </source>
</evidence>
<evidence type="ECO:0000256" key="9">
    <source>
        <dbReference type="ARBA" id="ARBA00022801"/>
    </source>
</evidence>
<dbReference type="PANTHER" id="PTHR47966:SF65">
    <property type="entry name" value="ASPARTIC-TYPE ENDOPEPTIDASE"/>
    <property type="match status" value="1"/>
</dbReference>
<dbReference type="Pfam" id="PF00026">
    <property type="entry name" value="Asp"/>
    <property type="match status" value="1"/>
</dbReference>
<dbReference type="GO" id="GO:0005576">
    <property type="term" value="C:extracellular region"/>
    <property type="evidence" value="ECO:0007669"/>
    <property type="project" value="UniProtKB-SubCell"/>
</dbReference>
<accession>M3IUB0</accession>
<evidence type="ECO:0000256" key="1">
    <source>
        <dbReference type="ARBA" id="ARBA00001675"/>
    </source>
</evidence>
<evidence type="ECO:0000256" key="5">
    <source>
        <dbReference type="ARBA" id="ARBA00022525"/>
    </source>
</evidence>
<dbReference type="InterPro" id="IPR001969">
    <property type="entry name" value="Aspartic_peptidase_AS"/>
</dbReference>
<evidence type="ECO:0000256" key="8">
    <source>
        <dbReference type="ARBA" id="ARBA00022750"/>
    </source>
</evidence>
<dbReference type="PANTHER" id="PTHR47966">
    <property type="entry name" value="BETA-SITE APP-CLEAVING ENZYME, ISOFORM A-RELATED"/>
    <property type="match status" value="1"/>
</dbReference>
<dbReference type="OMA" id="SHQGNGC"/>
<evidence type="ECO:0000256" key="6">
    <source>
        <dbReference type="ARBA" id="ARBA00022670"/>
    </source>
</evidence>
<feature type="chain" id="PRO_5004034961" description="candidapepsin" evidence="14">
    <location>
        <begin position="24"/>
        <end position="409"/>
    </location>
</feature>
<evidence type="ECO:0000256" key="7">
    <source>
        <dbReference type="ARBA" id="ARBA00022729"/>
    </source>
</evidence>
<comment type="catalytic activity">
    <reaction evidence="1">
        <text>Preferential cleavage at the carboxyl of hydrophobic amino acids, but fails to cleave 15-Leu-|-Tyr-16, 16-Tyr-|-Leu-17 and 24-Phe-|-Phe-25 of insulin B chain. Activates trypsinogen, and degrades keratin.</text>
        <dbReference type="EC" id="3.4.23.24"/>
    </reaction>
</comment>
<gene>
    <name evidence="16" type="ORF">G210_4792</name>
</gene>
<dbReference type="InterPro" id="IPR021109">
    <property type="entry name" value="Peptidase_aspartic_dom_sf"/>
</dbReference>
<keyword evidence="11" id="KW-1015">Disulfide bond</keyword>
<feature type="active site" evidence="12">
    <location>
        <position position="287"/>
    </location>
</feature>
<feature type="active site" evidence="12">
    <location>
        <position position="102"/>
    </location>
</feature>
<dbReference type="PROSITE" id="PS51767">
    <property type="entry name" value="PEPTIDASE_A1"/>
    <property type="match status" value="1"/>
</dbReference>
<keyword evidence="5" id="KW-0964">Secreted</keyword>
<evidence type="ECO:0000256" key="12">
    <source>
        <dbReference type="PIRSR" id="PIRSR601461-1"/>
    </source>
</evidence>
<evidence type="ECO:0000256" key="13">
    <source>
        <dbReference type="RuleBase" id="RU000454"/>
    </source>
</evidence>
<comment type="caution">
    <text evidence="16">The sequence shown here is derived from an EMBL/GenBank/DDBJ whole genome shotgun (WGS) entry which is preliminary data.</text>
</comment>
<dbReference type="InterPro" id="IPR033121">
    <property type="entry name" value="PEPTIDASE_A1"/>
</dbReference>
<feature type="domain" description="Peptidase A1" evidence="15">
    <location>
        <begin position="84"/>
        <end position="396"/>
    </location>
</feature>
<dbReference type="Gene3D" id="2.40.70.10">
    <property type="entry name" value="Acid Proteases"/>
    <property type="match status" value="2"/>
</dbReference>
<reference evidence="16 17" key="1">
    <citation type="submission" date="2013-02" db="EMBL/GenBank/DDBJ databases">
        <title>Genome sequence of Candida maltosa Xu316, a potential industrial strain for xylitol and ethanol production.</title>
        <authorList>
            <person name="Yu J."/>
            <person name="Wang Q."/>
            <person name="Geng X."/>
            <person name="Bao W."/>
            <person name="He P."/>
            <person name="Cai J."/>
        </authorList>
    </citation>
    <scope>NUCLEOTIDE SEQUENCE [LARGE SCALE GENOMIC DNA]</scope>
    <source>
        <strain evidence="17">Xu316</strain>
    </source>
</reference>
<dbReference type="HOGENOM" id="CLU_013253_9_1_1"/>
<evidence type="ECO:0000256" key="11">
    <source>
        <dbReference type="ARBA" id="ARBA00023157"/>
    </source>
</evidence>
<dbReference type="FunFam" id="2.40.70.10:FF:000011">
    <property type="entry name" value="Aspartic protease"/>
    <property type="match status" value="1"/>
</dbReference>
<keyword evidence="8 13" id="KW-0064">Aspartyl protease</keyword>
<keyword evidence="9 13" id="KW-0378">Hydrolase</keyword>
<proteinExistence type="inferred from homology"/>
<dbReference type="STRING" id="1245528.M3IUB0"/>
<dbReference type="PRINTS" id="PR00792">
    <property type="entry name" value="PEPSIN"/>
</dbReference>
<name>M3IUB0_CANMX</name>
<dbReference type="EC" id="3.4.23.24" evidence="4"/>
<dbReference type="GO" id="GO:0006508">
    <property type="term" value="P:proteolysis"/>
    <property type="evidence" value="ECO:0007669"/>
    <property type="project" value="UniProtKB-KW"/>
</dbReference>
<sequence>MVSIVTLSKKVLLTIAFALSVQGAAIPADDGQKTPGFISLDFEVTHHTGHKHGNFTHGPYYLVEHNSKRDGYINVQLYNEDVSYSADITVGSNNQQQNVIIDTGSSDLWVVDSSATCQAQSGEPSDYCKGSGTYSPGSSTSVQKLGTAFNIAYGDGSSSKGTWVKDTVGISGVKITGQQLGDVTSTSVEQGILGIGLNTNEASSSVYDNVPITLKKQGYISTNAYSLYLNSPSATSGTLILGGIDNDKYSGSLVTLPLTSSTELRITTNSVTVGSKTVNINAGLLLDSGTTLTYLQSSVVSSIASAIGNGISYDSSIGAYIWSCNQSGSLTYNFPQGLKITVPYSDLTVPLYYSDGTVADQCAFGILPDSANILGDNFLRHAYIAYNLDAKTVGLAPVVYTSSSSITTF</sequence>
<dbReference type="OrthoDB" id="771136at2759"/>
<dbReference type="eggNOG" id="KOG1339">
    <property type="taxonomic scope" value="Eukaryota"/>
</dbReference>
<evidence type="ECO:0000256" key="3">
    <source>
        <dbReference type="ARBA" id="ARBA00007447"/>
    </source>
</evidence>
<dbReference type="SUPFAM" id="SSF50630">
    <property type="entry name" value="Acid proteases"/>
    <property type="match status" value="1"/>
</dbReference>
<organism evidence="16 17">
    <name type="scientific">Candida maltosa (strain Xu316)</name>
    <name type="common">Yeast</name>
    <dbReference type="NCBI Taxonomy" id="1245528"/>
    <lineage>
        <taxon>Eukaryota</taxon>
        <taxon>Fungi</taxon>
        <taxon>Dikarya</taxon>
        <taxon>Ascomycota</taxon>
        <taxon>Saccharomycotina</taxon>
        <taxon>Pichiomycetes</taxon>
        <taxon>Debaryomycetaceae</taxon>
        <taxon>Candida/Lodderomyces clade</taxon>
        <taxon>Candida</taxon>
    </lineage>
</organism>
<keyword evidence="10" id="KW-0865">Zymogen</keyword>
<evidence type="ECO:0000256" key="2">
    <source>
        <dbReference type="ARBA" id="ARBA00004613"/>
    </source>
</evidence>
<evidence type="ECO:0000256" key="14">
    <source>
        <dbReference type="SAM" id="SignalP"/>
    </source>
</evidence>
<comment type="subcellular location">
    <subcellularLocation>
        <location evidence="2">Secreted</location>
    </subcellularLocation>
</comment>
<keyword evidence="6 13" id="KW-0645">Protease</keyword>
<dbReference type="EMBL" id="AOGT01000346">
    <property type="protein sequence ID" value="EMG50186.1"/>
    <property type="molecule type" value="Genomic_DNA"/>
</dbReference>
<dbReference type="PROSITE" id="PS00141">
    <property type="entry name" value="ASP_PROTEASE"/>
    <property type="match status" value="2"/>
</dbReference>
<keyword evidence="17" id="KW-1185">Reference proteome</keyword>
<keyword evidence="7 14" id="KW-0732">Signal</keyword>
<dbReference type="CDD" id="cd05474">
    <property type="entry name" value="SAP_like"/>
    <property type="match status" value="1"/>
</dbReference>
<evidence type="ECO:0000256" key="10">
    <source>
        <dbReference type="ARBA" id="ARBA00023145"/>
    </source>
</evidence>
<comment type="similarity">
    <text evidence="3 13">Belongs to the peptidase A1 family.</text>
</comment>
<dbReference type="GO" id="GO:0004190">
    <property type="term" value="F:aspartic-type endopeptidase activity"/>
    <property type="evidence" value="ECO:0007669"/>
    <property type="project" value="UniProtKB-KW"/>
</dbReference>
<dbReference type="InterPro" id="IPR001461">
    <property type="entry name" value="Aspartic_peptidase_A1"/>
</dbReference>
<dbReference type="AlphaFoldDB" id="M3IUB0"/>
<feature type="signal peptide" evidence="14">
    <location>
        <begin position="1"/>
        <end position="23"/>
    </location>
</feature>
<evidence type="ECO:0000313" key="16">
    <source>
        <dbReference type="EMBL" id="EMG50186.1"/>
    </source>
</evidence>
<dbReference type="Proteomes" id="UP000011777">
    <property type="component" value="Unassembled WGS sequence"/>
</dbReference>
<dbReference type="InterPro" id="IPR033876">
    <property type="entry name" value="SAP-like"/>
</dbReference>